<accession>A0A8H5EBN6</accession>
<keyword evidence="3" id="KW-1185">Reference proteome</keyword>
<sequence length="167" mass="18760">METLSRSIAAVWPQLHLRSWILFAKQSSTANPQVVANRQLAVNDMSLHDIRRLMKRDPDGHGISALGYDGVLRTFDAERNVLDAVGLSPEQVREYYEGLPIPERFLTADGRNLSVKDMFYPNPEDIPRKPTEEDRAKVRAYNEDLRNSGVSCGVPSKSTDDAEPHPS</sequence>
<organism evidence="2 3">
    <name type="scientific">Fusarium anthophilum</name>
    <dbReference type="NCBI Taxonomy" id="48485"/>
    <lineage>
        <taxon>Eukaryota</taxon>
        <taxon>Fungi</taxon>
        <taxon>Dikarya</taxon>
        <taxon>Ascomycota</taxon>
        <taxon>Pezizomycotina</taxon>
        <taxon>Sordariomycetes</taxon>
        <taxon>Hypocreomycetidae</taxon>
        <taxon>Hypocreales</taxon>
        <taxon>Nectriaceae</taxon>
        <taxon>Fusarium</taxon>
        <taxon>Fusarium fujikuroi species complex</taxon>
    </lineage>
</organism>
<evidence type="ECO:0000256" key="1">
    <source>
        <dbReference type="SAM" id="MobiDB-lite"/>
    </source>
</evidence>
<protein>
    <submittedName>
        <fullName evidence="2">Uncharacterized protein</fullName>
    </submittedName>
</protein>
<reference evidence="2 3" key="1">
    <citation type="journal article" date="2020" name="BMC Genomics">
        <title>Correction to: Identification and distribution of gene clusters required for synthesis of sphingolipid metabolism inhibitors in diverse species of the filamentous fungus Fusarium.</title>
        <authorList>
            <person name="Kim H.S."/>
            <person name="Lohmar J.M."/>
            <person name="Busman M."/>
            <person name="Brown D.W."/>
            <person name="Naumann T.A."/>
            <person name="Divon H.H."/>
            <person name="Lysoe E."/>
            <person name="Uhlig S."/>
            <person name="Proctor R.H."/>
        </authorList>
    </citation>
    <scope>NUCLEOTIDE SEQUENCE [LARGE SCALE GENOMIC DNA]</scope>
    <source>
        <strain evidence="2 3">NRRL 25214</strain>
    </source>
</reference>
<feature type="compositionally biased region" description="Basic and acidic residues" evidence="1">
    <location>
        <begin position="158"/>
        <end position="167"/>
    </location>
</feature>
<proteinExistence type="predicted"/>
<dbReference type="EMBL" id="JABEVY010000028">
    <property type="protein sequence ID" value="KAF5254017.1"/>
    <property type="molecule type" value="Genomic_DNA"/>
</dbReference>
<name>A0A8H5EBN6_9HYPO</name>
<feature type="region of interest" description="Disordered" evidence="1">
    <location>
        <begin position="143"/>
        <end position="167"/>
    </location>
</feature>
<comment type="caution">
    <text evidence="2">The sequence shown here is derived from an EMBL/GenBank/DDBJ whole genome shotgun (WGS) entry which is preliminary data.</text>
</comment>
<gene>
    <name evidence="2" type="ORF">FANTH_1199</name>
</gene>
<evidence type="ECO:0000313" key="3">
    <source>
        <dbReference type="Proteomes" id="UP000573603"/>
    </source>
</evidence>
<evidence type="ECO:0000313" key="2">
    <source>
        <dbReference type="EMBL" id="KAF5254017.1"/>
    </source>
</evidence>
<dbReference type="AlphaFoldDB" id="A0A8H5EBN6"/>
<dbReference type="Proteomes" id="UP000573603">
    <property type="component" value="Unassembled WGS sequence"/>
</dbReference>